<dbReference type="EMBL" id="OY731403">
    <property type="protein sequence ID" value="CAJ1961238.1"/>
    <property type="molecule type" value="Genomic_DNA"/>
</dbReference>
<feature type="transmembrane region" description="Helical" evidence="4">
    <location>
        <begin position="79"/>
        <end position="101"/>
    </location>
</feature>
<keyword evidence="4" id="KW-1133">Transmembrane helix</keyword>
<sequence>MEESVTQPPPQPVLHRPPGYRDPNSQPKPKPQPMLQKPPGYRDPNSQLPPKPPRKPVLPPSFRPKTKRRGCCRICCCTFWIILLLLLLVFVIAAGIFYLLYEPALPKFHLASFRVPKLNVSDSGDGAYLDADTATRVEVKNRSGKMSWHFGKIKFSVSADNGDLRLGSSKVAGFTVKSKGLAQVKAETKVRKLALDGRQRRRLKGTVESKALIPTVRVRTNTGVGLQGWKSPSITITVVCGGVTMRKLEKGDPPLCTITLLKCENIA</sequence>
<organism evidence="5 6">
    <name type="scientific">Sphenostylis stenocarpa</name>
    <dbReference type="NCBI Taxonomy" id="92480"/>
    <lineage>
        <taxon>Eukaryota</taxon>
        <taxon>Viridiplantae</taxon>
        <taxon>Streptophyta</taxon>
        <taxon>Embryophyta</taxon>
        <taxon>Tracheophyta</taxon>
        <taxon>Spermatophyta</taxon>
        <taxon>Magnoliopsida</taxon>
        <taxon>eudicotyledons</taxon>
        <taxon>Gunneridae</taxon>
        <taxon>Pentapetalae</taxon>
        <taxon>rosids</taxon>
        <taxon>fabids</taxon>
        <taxon>Fabales</taxon>
        <taxon>Fabaceae</taxon>
        <taxon>Papilionoideae</taxon>
        <taxon>50 kb inversion clade</taxon>
        <taxon>NPAAA clade</taxon>
        <taxon>indigoferoid/millettioid clade</taxon>
        <taxon>Phaseoleae</taxon>
        <taxon>Sphenostylis</taxon>
    </lineage>
</organism>
<dbReference type="Gramene" id="rna-AYBTSS11_LOCUS18627">
    <property type="protein sequence ID" value="CAJ1961238.1"/>
    <property type="gene ID" value="gene-AYBTSS11_LOCUS18627"/>
</dbReference>
<feature type="compositionally biased region" description="Pro residues" evidence="3">
    <location>
        <begin position="47"/>
        <end position="62"/>
    </location>
</feature>
<dbReference type="InterPro" id="IPR044839">
    <property type="entry name" value="NDR1-like"/>
</dbReference>
<keyword evidence="6" id="KW-1185">Reference proteome</keyword>
<reference evidence="5" key="1">
    <citation type="submission" date="2023-10" db="EMBL/GenBank/DDBJ databases">
        <authorList>
            <person name="Domelevo Entfellner J.-B."/>
        </authorList>
    </citation>
    <scope>NUCLEOTIDE SEQUENCE</scope>
</reference>
<feature type="compositionally biased region" description="Low complexity" evidence="3">
    <location>
        <begin position="33"/>
        <end position="46"/>
    </location>
</feature>
<dbReference type="GO" id="GO:0098542">
    <property type="term" value="P:defense response to other organism"/>
    <property type="evidence" value="ECO:0007669"/>
    <property type="project" value="InterPro"/>
</dbReference>
<proteinExistence type="predicted"/>
<protein>
    <recommendedName>
        <fullName evidence="7">Late embryogenesis abundant protein LEA-2 subgroup domain-containing protein</fullName>
    </recommendedName>
</protein>
<feature type="region of interest" description="Disordered" evidence="3">
    <location>
        <begin position="1"/>
        <end position="67"/>
    </location>
</feature>
<evidence type="ECO:0000313" key="6">
    <source>
        <dbReference type="Proteomes" id="UP001189624"/>
    </source>
</evidence>
<evidence type="ECO:0000256" key="4">
    <source>
        <dbReference type="SAM" id="Phobius"/>
    </source>
</evidence>
<keyword evidence="4" id="KW-0812">Transmembrane</keyword>
<comment type="subcellular location">
    <subcellularLocation>
        <location evidence="1">Membrane</location>
    </subcellularLocation>
</comment>
<keyword evidence="2 4" id="KW-0472">Membrane</keyword>
<gene>
    <name evidence="5" type="ORF">AYBTSS11_LOCUS18627</name>
</gene>
<dbReference type="Proteomes" id="UP001189624">
    <property type="component" value="Chromosome 6"/>
</dbReference>
<dbReference type="AlphaFoldDB" id="A0AA86T2M1"/>
<evidence type="ECO:0000256" key="3">
    <source>
        <dbReference type="SAM" id="MobiDB-lite"/>
    </source>
</evidence>
<evidence type="ECO:0000313" key="5">
    <source>
        <dbReference type="EMBL" id="CAJ1961238.1"/>
    </source>
</evidence>
<dbReference type="PANTHER" id="PTHR31234">
    <property type="entry name" value="LATE EMBRYOGENESIS ABUNDANT (LEA) HYDROXYPROLINE-RICH GLYCOPROTEIN FAMILY"/>
    <property type="match status" value="1"/>
</dbReference>
<evidence type="ECO:0000256" key="1">
    <source>
        <dbReference type="ARBA" id="ARBA00004370"/>
    </source>
</evidence>
<dbReference type="PANTHER" id="PTHR31234:SF35">
    <property type="entry name" value="LATE EMBRYOGENESIS ABUNDANT (LEA) HYDROXYPROLINE-RICH GLYCOPROTEIN FAMILY"/>
    <property type="match status" value="1"/>
</dbReference>
<evidence type="ECO:0000256" key="2">
    <source>
        <dbReference type="ARBA" id="ARBA00023136"/>
    </source>
</evidence>
<name>A0AA86T2M1_9FABA</name>
<evidence type="ECO:0008006" key="7">
    <source>
        <dbReference type="Google" id="ProtNLM"/>
    </source>
</evidence>
<accession>A0AA86T2M1</accession>
<dbReference type="GO" id="GO:0005886">
    <property type="term" value="C:plasma membrane"/>
    <property type="evidence" value="ECO:0007669"/>
    <property type="project" value="TreeGrafter"/>
</dbReference>